<dbReference type="InterPro" id="IPR034746">
    <property type="entry name" value="POTRA"/>
</dbReference>
<dbReference type="Gene3D" id="3.40.50.11690">
    <property type="entry name" value="Cell division protein FtsQ/DivIB"/>
    <property type="match status" value="1"/>
</dbReference>
<evidence type="ECO:0000256" key="4">
    <source>
        <dbReference type="ARBA" id="ARBA00022618"/>
    </source>
</evidence>
<dbReference type="PANTHER" id="PTHR35851:SF1">
    <property type="entry name" value="CELL DIVISION PROTEIN FTSQ"/>
    <property type="match status" value="1"/>
</dbReference>
<keyword evidence="8 9" id="KW-0131">Cell cycle</keyword>
<dbReference type="OrthoDB" id="9783091at2"/>
<dbReference type="InterPro" id="IPR026579">
    <property type="entry name" value="FtsQ"/>
</dbReference>
<accession>A0A255YT40</accession>
<protein>
    <recommendedName>
        <fullName evidence="9">Cell division protein FtsQ</fullName>
    </recommendedName>
</protein>
<keyword evidence="5 9" id="KW-0812">Transmembrane</keyword>
<dbReference type="HAMAP" id="MF_00911">
    <property type="entry name" value="FtsQ_subfam"/>
    <property type="match status" value="1"/>
</dbReference>
<dbReference type="RefSeq" id="WP_094457428.1">
    <property type="nucleotide sequence ID" value="NZ_NOXU01000031.1"/>
</dbReference>
<comment type="caution">
    <text evidence="11">The sequence shown here is derived from an EMBL/GenBank/DDBJ whole genome shotgun (WGS) entry which is preliminary data.</text>
</comment>
<dbReference type="Pfam" id="PF08478">
    <property type="entry name" value="POTRA_1"/>
    <property type="match status" value="1"/>
</dbReference>
<proteinExistence type="inferred from homology"/>
<evidence type="ECO:0000313" key="11">
    <source>
        <dbReference type="EMBL" id="OYQ32392.1"/>
    </source>
</evidence>
<evidence type="ECO:0000256" key="7">
    <source>
        <dbReference type="ARBA" id="ARBA00023136"/>
    </source>
</evidence>
<evidence type="ECO:0000256" key="2">
    <source>
        <dbReference type="ARBA" id="ARBA00022475"/>
    </source>
</evidence>
<dbReference type="GO" id="GO:0043093">
    <property type="term" value="P:FtsZ-dependent cytokinesis"/>
    <property type="evidence" value="ECO:0007669"/>
    <property type="project" value="UniProtKB-UniRule"/>
</dbReference>
<comment type="function">
    <text evidence="9">Essential cell division protein.</text>
</comment>
<evidence type="ECO:0000256" key="5">
    <source>
        <dbReference type="ARBA" id="ARBA00022692"/>
    </source>
</evidence>
<dbReference type="GO" id="GO:0005886">
    <property type="term" value="C:plasma membrane"/>
    <property type="evidence" value="ECO:0007669"/>
    <property type="project" value="UniProtKB-SubCell"/>
</dbReference>
<dbReference type="Proteomes" id="UP000216998">
    <property type="component" value="Unassembled WGS sequence"/>
</dbReference>
<dbReference type="GO" id="GO:0032153">
    <property type="term" value="C:cell division site"/>
    <property type="evidence" value="ECO:0007669"/>
    <property type="project" value="UniProtKB-UniRule"/>
</dbReference>
<feature type="transmembrane region" description="Helical" evidence="9">
    <location>
        <begin position="54"/>
        <end position="73"/>
    </location>
</feature>
<keyword evidence="12" id="KW-1185">Reference proteome</keyword>
<dbReference type="InterPro" id="IPR013685">
    <property type="entry name" value="POTRA_FtsQ_type"/>
</dbReference>
<keyword evidence="7 9" id="KW-0472">Membrane</keyword>
<comment type="similarity">
    <text evidence="9">Belongs to the FtsQ/DivIB family. FtsQ subfamily.</text>
</comment>
<dbReference type="GO" id="GO:0090529">
    <property type="term" value="P:cell septum assembly"/>
    <property type="evidence" value="ECO:0007669"/>
    <property type="project" value="InterPro"/>
</dbReference>
<dbReference type="EMBL" id="NOXU01000031">
    <property type="protein sequence ID" value="OYQ32392.1"/>
    <property type="molecule type" value="Genomic_DNA"/>
</dbReference>
<dbReference type="PANTHER" id="PTHR35851">
    <property type="entry name" value="CELL DIVISION PROTEIN FTSQ"/>
    <property type="match status" value="1"/>
</dbReference>
<dbReference type="AlphaFoldDB" id="A0A255YT40"/>
<keyword evidence="3 9" id="KW-0997">Cell inner membrane</keyword>
<dbReference type="InterPro" id="IPR005548">
    <property type="entry name" value="Cell_div_FtsQ/DivIB_C"/>
</dbReference>
<organism evidence="11 12">
    <name type="scientific">Niveispirillum lacus</name>
    <dbReference type="NCBI Taxonomy" id="1981099"/>
    <lineage>
        <taxon>Bacteria</taxon>
        <taxon>Pseudomonadati</taxon>
        <taxon>Pseudomonadota</taxon>
        <taxon>Alphaproteobacteria</taxon>
        <taxon>Rhodospirillales</taxon>
        <taxon>Azospirillaceae</taxon>
        <taxon>Niveispirillum</taxon>
    </lineage>
</organism>
<gene>
    <name evidence="9" type="primary">ftsQ</name>
    <name evidence="11" type="ORF">CHU95_16445</name>
</gene>
<reference evidence="11 12" key="1">
    <citation type="submission" date="2017-07" db="EMBL/GenBank/DDBJ databases">
        <title>Niveispirillum cyanobacteriorum sp. nov., isolated from cyanobacterial aggregates in a eutrophic lake.</title>
        <authorList>
            <person name="Cai H."/>
        </authorList>
    </citation>
    <scope>NUCLEOTIDE SEQUENCE [LARGE SCALE GENOMIC DNA]</scope>
    <source>
        <strain evidence="12">TH1-14</strain>
    </source>
</reference>
<evidence type="ECO:0000256" key="8">
    <source>
        <dbReference type="ARBA" id="ARBA00023306"/>
    </source>
</evidence>
<dbReference type="PROSITE" id="PS51779">
    <property type="entry name" value="POTRA"/>
    <property type="match status" value="1"/>
</dbReference>
<keyword evidence="4 9" id="KW-0132">Cell division</keyword>
<evidence type="ECO:0000259" key="10">
    <source>
        <dbReference type="PROSITE" id="PS51779"/>
    </source>
</evidence>
<name>A0A255YT40_9PROT</name>
<keyword evidence="2 9" id="KW-1003">Cell membrane</keyword>
<dbReference type="Gene3D" id="3.10.20.310">
    <property type="entry name" value="membrane protein fhac"/>
    <property type="match status" value="1"/>
</dbReference>
<feature type="domain" description="POTRA" evidence="10">
    <location>
        <begin position="93"/>
        <end position="161"/>
    </location>
</feature>
<evidence type="ECO:0000256" key="1">
    <source>
        <dbReference type="ARBA" id="ARBA00004370"/>
    </source>
</evidence>
<sequence length="305" mass="33630">MPRVTPTAPVTTDNPRARFAETQKRATLRAAQEANRRRALPRWAEPAMKIGRRLAPVLVLVLAGAWAWGTGYAQMLTHTVTEKVLAASVEAGLSVQDITVVGREKTAPADLLAALAVHRGAPILAFDPHQAREAVEQIPWVRQARVERRLPDTIALTIVEREPMALWQHDRQMRLIDADGIVLTASDLSKWPNLPLLVGQDAPKRGPALLNSLAKEPSIGQLVEAAVLVGGRRWDLRLKNGVDIKLPEHDVAEALHQLAMVQQTNDVLNKDVVAIDLRIRDRLSIQTSAAAADLRRKPPEKKQKT</sequence>
<evidence type="ECO:0000256" key="3">
    <source>
        <dbReference type="ARBA" id="ARBA00022519"/>
    </source>
</evidence>
<comment type="subcellular location">
    <subcellularLocation>
        <location evidence="9">Cell inner membrane</location>
        <topology evidence="9">Single-pass type II membrane protein</topology>
    </subcellularLocation>
    <subcellularLocation>
        <location evidence="1">Membrane</location>
    </subcellularLocation>
    <text evidence="9">Localizes to the division septum.</text>
</comment>
<evidence type="ECO:0000313" key="12">
    <source>
        <dbReference type="Proteomes" id="UP000216998"/>
    </source>
</evidence>
<evidence type="ECO:0000256" key="9">
    <source>
        <dbReference type="HAMAP-Rule" id="MF_00911"/>
    </source>
</evidence>
<keyword evidence="6 9" id="KW-1133">Transmembrane helix</keyword>
<dbReference type="InterPro" id="IPR045335">
    <property type="entry name" value="FtsQ_C_sf"/>
</dbReference>
<evidence type="ECO:0000256" key="6">
    <source>
        <dbReference type="ARBA" id="ARBA00022989"/>
    </source>
</evidence>
<dbReference type="Pfam" id="PF03799">
    <property type="entry name" value="FtsQ_DivIB_C"/>
    <property type="match status" value="1"/>
</dbReference>